<protein>
    <recommendedName>
        <fullName evidence="1">Glycosyltransferase 2-like domain-containing protein</fullName>
    </recommendedName>
</protein>
<dbReference type="PANTHER" id="PTHR48090">
    <property type="entry name" value="UNDECAPRENYL-PHOSPHATE 4-DEOXY-4-FORMAMIDO-L-ARABINOSE TRANSFERASE-RELATED"/>
    <property type="match status" value="1"/>
</dbReference>
<sequence>MRLESNVLVSIIIPVFNEAATLPTLLARVAAAPFMKEVIAVDDGSTDDSGELLRAVSREWQTSGDPVKRLIVLQHGVNRGKGAAVRTALAHASGTITLIQDADLEYDPKDYPALLAPLLEERLDAVYGSRFLGVRKRRGYRLNAFANALLTRFANRLLTGLELTDLTSCYKAFRTELLRELPLVQERFGFEAEVTAQLAERGAWIREVPVSYDPRSYAQGKKIRWRDAWPIVQVILGSAARSLGGGEPIVIRRR</sequence>
<dbReference type="PANTHER" id="PTHR48090:SF7">
    <property type="entry name" value="RFBJ PROTEIN"/>
    <property type="match status" value="1"/>
</dbReference>
<feature type="domain" description="Glycosyltransferase 2-like" evidence="1">
    <location>
        <begin position="10"/>
        <end position="181"/>
    </location>
</feature>
<keyword evidence="3" id="KW-1185">Reference proteome</keyword>
<name>A0A3E0WQV5_9GAMM</name>
<gene>
    <name evidence="2" type="ORF">CAL65_12730</name>
</gene>
<evidence type="ECO:0000313" key="3">
    <source>
        <dbReference type="Proteomes" id="UP000256763"/>
    </source>
</evidence>
<dbReference type="SUPFAM" id="SSF53448">
    <property type="entry name" value="Nucleotide-diphospho-sugar transferases"/>
    <property type="match status" value="1"/>
</dbReference>
<proteinExistence type="predicted"/>
<dbReference type="CDD" id="cd04179">
    <property type="entry name" value="DPM_DPG-synthase_like"/>
    <property type="match status" value="1"/>
</dbReference>
<evidence type="ECO:0000259" key="1">
    <source>
        <dbReference type="Pfam" id="PF00535"/>
    </source>
</evidence>
<dbReference type="InterPro" id="IPR001173">
    <property type="entry name" value="Glyco_trans_2-like"/>
</dbReference>
<dbReference type="EMBL" id="NFZW01000012">
    <property type="protein sequence ID" value="RFA35344.1"/>
    <property type="molecule type" value="Genomic_DNA"/>
</dbReference>
<dbReference type="AlphaFoldDB" id="A0A3E0WQV5"/>
<dbReference type="OrthoDB" id="9811884at2"/>
<dbReference type="InterPro" id="IPR050256">
    <property type="entry name" value="Glycosyltransferase_2"/>
</dbReference>
<dbReference type="Gene3D" id="3.90.550.10">
    <property type="entry name" value="Spore Coat Polysaccharide Biosynthesis Protein SpsA, Chain A"/>
    <property type="match status" value="1"/>
</dbReference>
<accession>A0A3E0WQV5</accession>
<dbReference type="Pfam" id="PF00535">
    <property type="entry name" value="Glycos_transf_2"/>
    <property type="match status" value="1"/>
</dbReference>
<evidence type="ECO:0000313" key="2">
    <source>
        <dbReference type="EMBL" id="RFA35344.1"/>
    </source>
</evidence>
<dbReference type="Proteomes" id="UP000256763">
    <property type="component" value="Unassembled WGS sequence"/>
</dbReference>
<dbReference type="InterPro" id="IPR029044">
    <property type="entry name" value="Nucleotide-diphossugar_trans"/>
</dbReference>
<comment type="caution">
    <text evidence="2">The sequence shown here is derived from an EMBL/GenBank/DDBJ whole genome shotgun (WGS) entry which is preliminary data.</text>
</comment>
<organism evidence="2 3">
    <name type="scientific">Alkalilimnicola ehrlichii</name>
    <dbReference type="NCBI Taxonomy" id="351052"/>
    <lineage>
        <taxon>Bacteria</taxon>
        <taxon>Pseudomonadati</taxon>
        <taxon>Pseudomonadota</taxon>
        <taxon>Gammaproteobacteria</taxon>
        <taxon>Chromatiales</taxon>
        <taxon>Ectothiorhodospiraceae</taxon>
        <taxon>Alkalilimnicola</taxon>
    </lineage>
</organism>
<reference evidence="3" key="1">
    <citation type="submission" date="2017-05" db="EMBL/GenBank/DDBJ databases">
        <authorList>
            <person name="Sharma S."/>
            <person name="Sidhu C."/>
            <person name="Pinnaka A.K."/>
        </authorList>
    </citation>
    <scope>NUCLEOTIDE SEQUENCE [LARGE SCALE GENOMIC DNA]</scope>
    <source>
        <strain evidence="3">AK93</strain>
    </source>
</reference>